<feature type="region of interest" description="Disordered" evidence="1">
    <location>
        <begin position="135"/>
        <end position="170"/>
    </location>
</feature>
<accession>A0A6P7R9G0</accession>
<evidence type="ECO:0000256" key="1">
    <source>
        <dbReference type="SAM" id="MobiDB-lite"/>
    </source>
</evidence>
<feature type="compositionally biased region" description="Basic and acidic residues" evidence="1">
    <location>
        <begin position="34"/>
        <end position="46"/>
    </location>
</feature>
<feature type="compositionally biased region" description="Basic residues" evidence="1">
    <location>
        <begin position="151"/>
        <end position="163"/>
    </location>
</feature>
<reference evidence="3" key="1">
    <citation type="submission" date="2025-08" db="UniProtKB">
        <authorList>
            <consortium name="RefSeq"/>
        </authorList>
    </citation>
    <scope>IDENTIFICATION</scope>
</reference>
<name>A0A6P7R9G0_MUSCR</name>
<sequence>MHLHTQEGLCPFHSSGLLAAEATALAAPLRAPFRRKESGRNPDRPGGRGRSRGGVSGGRTCGASGRGCGAGGQLSCWAAGRGALRPRLLTRGVSGPDPALREAGVACARRLRAEAAAGGGAAGTEVGAQTRGLRPVLLGSPRPSTGWRGRGAAHRARGGRGRGRGLAWPQGPRAVKGLLVERRHATPEDSRGWRPWRTVARELRGGGQGAGWPAPPTSRDARAGNSLTGKLGRAANAKVLEELRVTSLGAEALFSFPAPCPASTRLGQRRMCHQFGAAGGIPATLGTGAPETKVSGDRVAELRAPQPVPRSRRPGCRLEGRSPWGPLDGNQLARLGVDVASELLCSHYFHSSHSDKA</sequence>
<dbReference type="GeneID" id="115031960"/>
<dbReference type="KEGG" id="mcal:115031960"/>
<dbReference type="RefSeq" id="XP_029337848.1">
    <property type="nucleotide sequence ID" value="XM_029481988.1"/>
</dbReference>
<feature type="region of interest" description="Disordered" evidence="1">
    <location>
        <begin position="29"/>
        <end position="60"/>
    </location>
</feature>
<organism evidence="2 3">
    <name type="scientific">Mus caroli</name>
    <name type="common">Ryukyu mouse</name>
    <name type="synonym">Ricefield mouse</name>
    <dbReference type="NCBI Taxonomy" id="10089"/>
    <lineage>
        <taxon>Eukaryota</taxon>
        <taxon>Metazoa</taxon>
        <taxon>Chordata</taxon>
        <taxon>Craniata</taxon>
        <taxon>Vertebrata</taxon>
        <taxon>Euteleostomi</taxon>
        <taxon>Mammalia</taxon>
        <taxon>Eutheria</taxon>
        <taxon>Euarchontoglires</taxon>
        <taxon>Glires</taxon>
        <taxon>Rodentia</taxon>
        <taxon>Myomorpha</taxon>
        <taxon>Muroidea</taxon>
        <taxon>Muridae</taxon>
        <taxon>Murinae</taxon>
        <taxon>Mus</taxon>
        <taxon>Mus</taxon>
    </lineage>
</organism>
<feature type="region of interest" description="Disordered" evidence="1">
    <location>
        <begin position="303"/>
        <end position="323"/>
    </location>
</feature>
<proteinExistence type="predicted"/>
<keyword evidence="2" id="KW-1185">Reference proteome</keyword>
<evidence type="ECO:0000313" key="3">
    <source>
        <dbReference type="RefSeq" id="XP_029337848.1"/>
    </source>
</evidence>
<protein>
    <submittedName>
        <fullName evidence="3">Uncharacterized protein LOC115031960</fullName>
    </submittedName>
</protein>
<dbReference type="AlphaFoldDB" id="A0A6P7R9G0"/>
<evidence type="ECO:0000313" key="2">
    <source>
        <dbReference type="Proteomes" id="UP000515126"/>
    </source>
</evidence>
<dbReference type="Proteomes" id="UP000515126">
    <property type="component" value="Chromosome 9"/>
</dbReference>
<gene>
    <name evidence="3" type="primary">LOC115031960</name>
</gene>